<sequence length="73" mass="8128">MIGILVFNQITGLRHQHQVMTLDLSLMNGVPNRSGKIPMGKDRYRHIIKKVTLFKRGSPGNNFVPFVNGHGSG</sequence>
<evidence type="ECO:0000313" key="1">
    <source>
        <dbReference type="EMBL" id="CUS05389.2"/>
    </source>
</evidence>
<evidence type="ECO:0000313" key="2">
    <source>
        <dbReference type="Proteomes" id="UP000215027"/>
    </source>
</evidence>
<reference evidence="1" key="1">
    <citation type="submission" date="2016-01" db="EMBL/GenBank/DDBJ databases">
        <authorList>
            <person name="Mcilroy J.S."/>
            <person name="Karst M S."/>
            <person name="Albertsen M."/>
        </authorList>
    </citation>
    <scope>NUCLEOTIDE SEQUENCE</scope>
    <source>
        <strain evidence="1">Cfx-K</strain>
    </source>
</reference>
<accession>A0A160T716</accession>
<gene>
    <name evidence="1" type="ORF">CFX0092_A3511</name>
</gene>
<proteinExistence type="predicted"/>
<dbReference type="KEGG" id="pbf:CFX0092_A3511"/>
<protein>
    <submittedName>
        <fullName evidence="1">Uncharacterized protein</fullName>
    </submittedName>
</protein>
<dbReference type="EMBL" id="LN890655">
    <property type="protein sequence ID" value="CUS05389.2"/>
    <property type="molecule type" value="Genomic_DNA"/>
</dbReference>
<dbReference type="Proteomes" id="UP000215027">
    <property type="component" value="Chromosome I"/>
</dbReference>
<organism evidence="1 2">
    <name type="scientific">Candidatus Promineifilum breve</name>
    <dbReference type="NCBI Taxonomy" id="1806508"/>
    <lineage>
        <taxon>Bacteria</taxon>
        <taxon>Bacillati</taxon>
        <taxon>Chloroflexota</taxon>
        <taxon>Ardenticatenia</taxon>
        <taxon>Candidatus Promineifilales</taxon>
        <taxon>Candidatus Promineifilaceae</taxon>
        <taxon>Candidatus Promineifilum</taxon>
    </lineage>
</organism>
<keyword evidence="2" id="KW-1185">Reference proteome</keyword>
<name>A0A160T716_9CHLR</name>
<dbReference type="AlphaFoldDB" id="A0A160T716"/>